<evidence type="ECO:0000256" key="1">
    <source>
        <dbReference type="ARBA" id="ARBA00022801"/>
    </source>
</evidence>
<dbReference type="SMART" id="SM00404">
    <property type="entry name" value="PTPc_motif"/>
    <property type="match status" value="1"/>
</dbReference>
<dbReference type="AlphaFoldDB" id="A0A0A9W7F7"/>
<dbReference type="InterPro" id="IPR051029">
    <property type="entry name" value="mRNA_Capping_Enz/RNA_Phosphat"/>
</dbReference>
<dbReference type="GO" id="GO:0004721">
    <property type="term" value="F:phosphoprotein phosphatase activity"/>
    <property type="evidence" value="ECO:0007669"/>
    <property type="project" value="UniProtKB-KW"/>
</dbReference>
<dbReference type="InterPro" id="IPR029021">
    <property type="entry name" value="Prot-tyrosine_phosphatase-like"/>
</dbReference>
<feature type="compositionally biased region" description="Basic and acidic residues" evidence="3">
    <location>
        <begin position="321"/>
        <end position="335"/>
    </location>
</feature>
<protein>
    <submittedName>
        <fullName evidence="5">RNA/RNP complex-1-interacting phosphatase</fullName>
    </submittedName>
</protein>
<keyword evidence="2" id="KW-0904">Protein phosphatase</keyword>
<feature type="region of interest" description="Disordered" evidence="3">
    <location>
        <begin position="704"/>
        <end position="743"/>
    </location>
</feature>
<dbReference type="InterPro" id="IPR003595">
    <property type="entry name" value="Tyr_Pase_cat"/>
</dbReference>
<feature type="compositionally biased region" description="Low complexity" evidence="3">
    <location>
        <begin position="437"/>
        <end position="455"/>
    </location>
</feature>
<feature type="domain" description="Tyrosine specific protein phosphatases" evidence="4">
    <location>
        <begin position="100"/>
        <end position="168"/>
    </location>
</feature>
<name>A0A0A9W7F7_LYGHE</name>
<organism evidence="5">
    <name type="scientific">Lygus hesperus</name>
    <name type="common">Western plant bug</name>
    <dbReference type="NCBI Taxonomy" id="30085"/>
    <lineage>
        <taxon>Eukaryota</taxon>
        <taxon>Metazoa</taxon>
        <taxon>Ecdysozoa</taxon>
        <taxon>Arthropoda</taxon>
        <taxon>Hexapoda</taxon>
        <taxon>Insecta</taxon>
        <taxon>Pterygota</taxon>
        <taxon>Neoptera</taxon>
        <taxon>Paraneoptera</taxon>
        <taxon>Hemiptera</taxon>
        <taxon>Heteroptera</taxon>
        <taxon>Panheteroptera</taxon>
        <taxon>Cimicomorpha</taxon>
        <taxon>Miridae</taxon>
        <taxon>Mirini</taxon>
        <taxon>Lygus</taxon>
    </lineage>
</organism>
<reference evidence="5" key="2">
    <citation type="submission" date="2014-07" db="EMBL/GenBank/DDBJ databases">
        <authorList>
            <person name="Hull J."/>
        </authorList>
    </citation>
    <scope>NUCLEOTIDE SEQUENCE</scope>
</reference>
<dbReference type="SUPFAM" id="SSF52799">
    <property type="entry name" value="(Phosphotyrosine protein) phosphatases II"/>
    <property type="match status" value="1"/>
</dbReference>
<feature type="region of interest" description="Disordered" evidence="3">
    <location>
        <begin position="436"/>
        <end position="455"/>
    </location>
</feature>
<feature type="region of interest" description="Disordered" evidence="3">
    <location>
        <begin position="258"/>
        <end position="335"/>
    </location>
</feature>
<dbReference type="Pfam" id="PF00782">
    <property type="entry name" value="DSPc"/>
    <property type="match status" value="1"/>
</dbReference>
<dbReference type="PROSITE" id="PS50056">
    <property type="entry name" value="TYR_PHOSPHATASE_2"/>
    <property type="match status" value="1"/>
</dbReference>
<feature type="compositionally biased region" description="Basic and acidic residues" evidence="3">
    <location>
        <begin position="186"/>
        <end position="195"/>
    </location>
</feature>
<keyword evidence="1" id="KW-0378">Hydrolase</keyword>
<dbReference type="Gene3D" id="3.90.190.10">
    <property type="entry name" value="Protein tyrosine phosphatase superfamily"/>
    <property type="match status" value="1"/>
</dbReference>
<accession>A0A0A9W7F7</accession>
<dbReference type="InterPro" id="IPR016130">
    <property type="entry name" value="Tyr_Pase_AS"/>
</dbReference>
<gene>
    <name evidence="5" type="primary">Dusp11_0</name>
    <name evidence="5" type="ORF">CM83_57539</name>
</gene>
<evidence type="ECO:0000259" key="4">
    <source>
        <dbReference type="PROSITE" id="PS50056"/>
    </source>
</evidence>
<dbReference type="PANTHER" id="PTHR10367">
    <property type="entry name" value="MRNA-CAPPING ENZYME"/>
    <property type="match status" value="1"/>
</dbReference>
<feature type="compositionally biased region" description="Polar residues" evidence="3">
    <location>
        <begin position="587"/>
        <end position="596"/>
    </location>
</feature>
<dbReference type="InterPro" id="IPR020422">
    <property type="entry name" value="TYR_PHOSPHATASE_DUAL_dom"/>
</dbReference>
<evidence type="ECO:0000313" key="5">
    <source>
        <dbReference type="EMBL" id="JAG00790.1"/>
    </source>
</evidence>
<dbReference type="SMART" id="SM00195">
    <property type="entry name" value="DSPc"/>
    <property type="match status" value="1"/>
</dbReference>
<proteinExistence type="predicted"/>
<feature type="non-terminal residue" evidence="5">
    <location>
        <position position="743"/>
    </location>
</feature>
<dbReference type="PROSITE" id="PS00383">
    <property type="entry name" value="TYR_PHOSPHATASE_1"/>
    <property type="match status" value="1"/>
</dbReference>
<feature type="compositionally biased region" description="Basic residues" evidence="3">
    <location>
        <begin position="568"/>
        <end position="583"/>
    </location>
</feature>
<reference evidence="5" key="1">
    <citation type="journal article" date="2014" name="PLoS ONE">
        <title>Transcriptome-Based Identification of ABC Transporters in the Western Tarnished Plant Bug Lygus hesperus.</title>
        <authorList>
            <person name="Hull J.J."/>
            <person name="Chaney K."/>
            <person name="Geib S.M."/>
            <person name="Fabrick J.A."/>
            <person name="Brent C.S."/>
            <person name="Walsh D."/>
            <person name="Lavine L.C."/>
        </authorList>
    </citation>
    <scope>NUCLEOTIDE SEQUENCE</scope>
</reference>
<dbReference type="GO" id="GO:0004651">
    <property type="term" value="F:polynucleotide 5'-phosphatase activity"/>
    <property type="evidence" value="ECO:0007669"/>
    <property type="project" value="TreeGrafter"/>
</dbReference>
<sequence length="743" mass="83697">MAPKEIPDRWEPYLPIGSPVRGTRFIALKVPLKEHVCAKLQPKFRWTVDILTDRYPDIGMIVDFTLTTRYYDYVDVLKKGVDYCKVAIPGQQIPAESLVKRFFAAVDFYLDKRRDDSLIGIHCTHGVNRTGYMIARYMIQRMGISVSDALESITVARGHPIERQNYISDLGRHLEQMPKVLDASDIHRGHLDGEPPRPSAGAKVVKKRKPMEPRMGPGLKRARKRRLERRLRRLEGGQQPDAPCEVVVIDSDSEDCVEQPLCPSATENTEGKSEVGLSETRSKMPQQTSIRVRNLEELMGFPSPSSPEDSETQGRKNFSSADKRLPNHLEMDRSGLPKISSDVQNVTHCIDVDATQSLSSKKKTTDSMEQQFPLSSADAGGIHRQELEREKKGRKDITTVVTVQGNPSDVRVAIRVKDISLLTHESRENNCKIEVNSSSKSSSYTDATGDSVSTSVTVDNSTGVNVAIRLKDISSLTENPVKDQPKECILAGDSKMLEPGRSNGCRVDLLPRCPTGLALRVKDISSLTAHNTEAVADNAETLKPVSDPYLTPPNPHEIPTVNKGNESKKRKKSKKSKNKKKHKPDNGPQQDPNFQNFTHPLQLQSLAPQTSEVIPRPYFYSENASTVRPELQNQFTGMNPFIKKRMKSERRKRNKMMRQLAQDQHNWGRPQVPFHYNQTDPSGWRSHPFHNEFSRIDREDAQFHDHHQNDNPRPMHRTLPHSLDSWGFPPQANSGQNGPPGES</sequence>
<feature type="region of interest" description="Disordered" evidence="3">
    <location>
        <begin position="186"/>
        <end position="225"/>
    </location>
</feature>
<dbReference type="InterPro" id="IPR000387">
    <property type="entry name" value="Tyr_Pase_dom"/>
</dbReference>
<feature type="region of interest" description="Disordered" evidence="3">
    <location>
        <begin position="538"/>
        <end position="596"/>
    </location>
</feature>
<dbReference type="EMBL" id="GBHO01042814">
    <property type="protein sequence ID" value="JAG00790.1"/>
    <property type="molecule type" value="Transcribed_RNA"/>
</dbReference>
<evidence type="ECO:0000256" key="2">
    <source>
        <dbReference type="ARBA" id="ARBA00022912"/>
    </source>
</evidence>
<dbReference type="InterPro" id="IPR000340">
    <property type="entry name" value="Dual-sp_phosphatase_cat-dom"/>
</dbReference>
<dbReference type="PANTHER" id="PTHR10367:SF9">
    <property type="entry name" value="DUAL-SPECIFICITY PHOSPHATASE 11 (RNA_RNP COMPLEX 1-INTERACTING)"/>
    <property type="match status" value="1"/>
</dbReference>
<evidence type="ECO:0000256" key="3">
    <source>
        <dbReference type="SAM" id="MobiDB-lite"/>
    </source>
</evidence>